<evidence type="ECO:0000256" key="1">
    <source>
        <dbReference type="HAMAP-Rule" id="MF_01866"/>
    </source>
</evidence>
<dbReference type="AlphaFoldDB" id="A0A2D2LTZ7"/>
<feature type="domain" description="YcgL" evidence="2">
    <location>
        <begin position="1"/>
        <end position="94"/>
    </location>
</feature>
<organism evidence="3 4">
    <name type="scientific">Faucicola osloensis</name>
    <name type="common">Moraxella osloensis</name>
    <dbReference type="NCBI Taxonomy" id="34062"/>
    <lineage>
        <taxon>Bacteria</taxon>
        <taxon>Pseudomonadati</taxon>
        <taxon>Pseudomonadota</taxon>
        <taxon>Gammaproteobacteria</taxon>
        <taxon>Moraxellales</taxon>
        <taxon>Moraxellaceae</taxon>
        <taxon>Faucicola</taxon>
    </lineage>
</organism>
<dbReference type="PROSITE" id="PS51648">
    <property type="entry name" value="YCGL"/>
    <property type="match status" value="1"/>
</dbReference>
<dbReference type="InterPro" id="IPR038068">
    <property type="entry name" value="YcgL-like_sf"/>
</dbReference>
<name>A0A2D2LTZ7_FAUOS</name>
<dbReference type="HAMAP" id="MF_01866">
    <property type="entry name" value="UPF0745"/>
    <property type="match status" value="1"/>
</dbReference>
<dbReference type="RefSeq" id="WP_100269791.1">
    <property type="nucleotide sequence ID" value="NZ_CALTVS010000012.1"/>
</dbReference>
<dbReference type="PANTHER" id="PTHR38109:SF1">
    <property type="entry name" value="PROTEIN YCGL"/>
    <property type="match status" value="1"/>
</dbReference>
<evidence type="ECO:0000259" key="2">
    <source>
        <dbReference type="PROSITE" id="PS51648"/>
    </source>
</evidence>
<dbReference type="STRING" id="34062.AXE82_00100"/>
<evidence type="ECO:0000313" key="3">
    <source>
        <dbReference type="EMBL" id="ATR78494.1"/>
    </source>
</evidence>
<accession>A0A2D2LTZ7</accession>
<dbReference type="EMBL" id="CP024443">
    <property type="protein sequence ID" value="ATR78494.1"/>
    <property type="molecule type" value="Genomic_DNA"/>
</dbReference>
<gene>
    <name evidence="3" type="ORF">NP7_04030</name>
</gene>
<evidence type="ECO:0000313" key="4">
    <source>
        <dbReference type="Proteomes" id="UP000229340"/>
    </source>
</evidence>
<dbReference type="SUPFAM" id="SSF160191">
    <property type="entry name" value="YcgL-like"/>
    <property type="match status" value="1"/>
</dbReference>
<reference evidence="4" key="1">
    <citation type="submission" date="2017-11" db="EMBL/GenBank/DDBJ databases">
        <title>Complete genome sequence of Moraxella osloensis NP7 isolated from human skin.</title>
        <authorList>
            <person name="Lee K."/>
            <person name="Lim J.Y."/>
            <person name="Hwang I."/>
        </authorList>
    </citation>
    <scope>NUCLEOTIDE SEQUENCE [LARGE SCALE GENOMIC DNA]</scope>
    <source>
        <strain evidence="4">NP7</strain>
    </source>
</reference>
<dbReference type="Gene3D" id="3.10.510.20">
    <property type="entry name" value="YcgL domain"/>
    <property type="match status" value="1"/>
</dbReference>
<proteinExistence type="inferred from homology"/>
<dbReference type="Proteomes" id="UP000229340">
    <property type="component" value="Chromosome"/>
</dbReference>
<dbReference type="InterPro" id="IPR027354">
    <property type="entry name" value="YcgL_dom"/>
</dbReference>
<dbReference type="PANTHER" id="PTHR38109">
    <property type="entry name" value="PROTEIN YCGL"/>
    <property type="match status" value="1"/>
</dbReference>
<dbReference type="Pfam" id="PF05166">
    <property type="entry name" value="YcgL"/>
    <property type="match status" value="1"/>
</dbReference>
<sequence>MHCDIYKFSKKDDLYVYIARPDYPNDTDEIRDWLSVLPKDFRQAIGRETFVMHLDLATTPKLARVNKAEVLEKLQSQGYFVQMPPEDVLLRQAKLNMAEAQQNKWQ</sequence>
<protein>
    <recommendedName>
        <fullName evidence="1">YcgL domain-containing protein NP7_04030</fullName>
    </recommendedName>
</protein>